<dbReference type="Pfam" id="PF11216">
    <property type="entry name" value="DUF3012"/>
    <property type="match status" value="1"/>
</dbReference>
<organism evidence="2 3">
    <name type="scientific">Shewanella oneidensis (strain ATCC 700550 / JCM 31522 / CIP 106686 / LMG 19005 / NCIMB 14063 / MR-1)</name>
    <dbReference type="NCBI Taxonomy" id="211586"/>
    <lineage>
        <taxon>Bacteria</taxon>
        <taxon>Pseudomonadati</taxon>
        <taxon>Pseudomonadota</taxon>
        <taxon>Gammaproteobacteria</taxon>
        <taxon>Alteromonadales</taxon>
        <taxon>Shewanellaceae</taxon>
        <taxon>Shewanella</taxon>
    </lineage>
</organism>
<feature type="chain" id="PRO_5004305633" evidence="1">
    <location>
        <begin position="34"/>
        <end position="68"/>
    </location>
</feature>
<dbReference type="PaxDb" id="211586-SO_0515"/>
<dbReference type="PROSITE" id="PS51257">
    <property type="entry name" value="PROKAR_LIPOPROTEIN"/>
    <property type="match status" value="1"/>
</dbReference>
<dbReference type="STRING" id="211586.SO_0515"/>
<feature type="signal peptide" evidence="1">
    <location>
        <begin position="1"/>
        <end position="33"/>
    </location>
</feature>
<evidence type="ECO:0000313" key="2">
    <source>
        <dbReference type="EMBL" id="AAN53596.2"/>
    </source>
</evidence>
<name>Q8EJF2_SHEON</name>
<proteinExistence type="predicted"/>
<dbReference type="KEGG" id="son:SO_0515"/>
<evidence type="ECO:0000256" key="1">
    <source>
        <dbReference type="SAM" id="SignalP"/>
    </source>
</evidence>
<keyword evidence="1" id="KW-0732">Signal</keyword>
<reference evidence="2 3" key="1">
    <citation type="journal article" date="2002" name="Nat. Biotechnol.">
        <title>Genome sequence of the dissimilatory metal ion-reducing bacterium Shewanella oneidensis.</title>
        <authorList>
            <person name="Heidelberg J.F."/>
            <person name="Paulsen I.T."/>
            <person name="Nelson K.E."/>
            <person name="Gaidos E.J."/>
            <person name="Nelson W.C."/>
            <person name="Read T.D."/>
            <person name="Eisen J.A."/>
            <person name="Seshadri R."/>
            <person name="Ward N."/>
            <person name="Methe B."/>
            <person name="Clayton R.A."/>
            <person name="Meyer T."/>
            <person name="Tsapin A."/>
            <person name="Scott J."/>
            <person name="Beanan M."/>
            <person name="Brinkac L."/>
            <person name="Daugherty S."/>
            <person name="DeBoy R.T."/>
            <person name="Dodson R.J."/>
            <person name="Durkin A.S."/>
            <person name="Haft D.H."/>
            <person name="Kolonay J.F."/>
            <person name="Madupu R."/>
            <person name="Peterson J.D."/>
            <person name="Umayam L.A."/>
            <person name="White O."/>
            <person name="Wolf A.M."/>
            <person name="Vamathevan J."/>
            <person name="Weidman J."/>
            <person name="Impraim M."/>
            <person name="Lee K."/>
            <person name="Berry K."/>
            <person name="Lee C."/>
            <person name="Mueller J."/>
            <person name="Khouri H."/>
            <person name="Gill J."/>
            <person name="Utterback T.R."/>
            <person name="McDonald L.A."/>
            <person name="Feldblyum T.V."/>
            <person name="Smith H.O."/>
            <person name="Venter J.C."/>
            <person name="Nealson K.H."/>
            <person name="Fraser C.M."/>
        </authorList>
    </citation>
    <scope>NUCLEOTIDE SEQUENCE [LARGE SCALE GENOMIC DNA]</scope>
    <source>
        <strain evidence="3">ATCC 700550 / JCM 31522 / CIP 106686 / LMG 19005 / NCIMB 14063 / MR-1</strain>
    </source>
</reference>
<protein>
    <submittedName>
        <fullName evidence="2">DUF3012 domain-containing lipoprotein</fullName>
    </submittedName>
</protein>
<evidence type="ECO:0000313" key="3">
    <source>
        <dbReference type="Proteomes" id="UP000008186"/>
    </source>
</evidence>
<dbReference type="BioCyc" id="SONE211586:G1GMP-488-MONOMER"/>
<reference evidence="2 3" key="3">
    <citation type="journal article" date="2008" name="Appl. Environ. Microbiol.">
        <title>Identification of mobile elements and pseudogenes in the Shewanella oneidensis MR-1 genome.</title>
        <authorList>
            <person name="Romine M.F."/>
            <person name="Carlson T.S."/>
            <person name="Norbeck A.D."/>
            <person name="McCue L.A."/>
            <person name="Lipton M.S."/>
        </authorList>
    </citation>
    <scope>NUCLEOTIDE SEQUENCE [LARGE SCALE GENOMIC DNA]</scope>
    <source>
        <strain evidence="3">ATCC 700550 / JCM 31522 / CIP 106686 / LMG 19005 / NCIMB 14063 / MR-1</strain>
    </source>
</reference>
<dbReference type="EMBL" id="AE014299">
    <property type="protein sequence ID" value="AAN53596.2"/>
    <property type="molecule type" value="Genomic_DNA"/>
</dbReference>
<dbReference type="AlphaFoldDB" id="Q8EJF2"/>
<keyword evidence="3" id="KW-1185">Reference proteome</keyword>
<dbReference type="InterPro" id="IPR021379">
    <property type="entry name" value="DUF3012"/>
</dbReference>
<accession>Q8EJF2</accession>
<reference evidence="2 3" key="4">
    <citation type="journal article" date="2011" name="BMC Genomics">
        <title>Genome-wide protein localization prediction strategies for gram negative bacteria.</title>
        <authorList>
            <person name="Romine M.F."/>
        </authorList>
    </citation>
    <scope>NUCLEOTIDE SEQUENCE [LARGE SCALE GENOMIC DNA]</scope>
    <source>
        <strain evidence="3">ATCC 700550 / JCM 31522 / CIP 106686 / LMG 19005 / NCIMB 14063 / MR-1</strain>
    </source>
</reference>
<dbReference type="Proteomes" id="UP000008186">
    <property type="component" value="Chromosome"/>
</dbReference>
<reference evidence="2 3" key="2">
    <citation type="journal article" date="2005" name="Proteomics">
        <title>Global detection and characterization of hypothetical proteins in Shewanella oneidensis MR-1 using LC-MS based proteomics.</title>
        <authorList>
            <person name="Elias D.A."/>
            <person name="Monroe M.E."/>
            <person name="Marshall M.J."/>
            <person name="Romine M.F."/>
            <person name="Belieav A.S."/>
            <person name="Fredrickson J.K."/>
            <person name="Anderson G.A."/>
            <person name="Smith R.D."/>
            <person name="Lipton M.S."/>
        </authorList>
    </citation>
    <scope>NUCLEOTIDE SEQUENCE [LARGE SCALE GENOMIC DNA]</scope>
    <source>
        <strain evidence="3">ATCC 700550 / JCM 31522 / CIP 106686 / LMG 19005 / NCIMB 14063 / MR-1</strain>
    </source>
</reference>
<dbReference type="PATRIC" id="fig|211586.12.peg.496"/>
<keyword evidence="2" id="KW-0449">Lipoprotein</keyword>
<dbReference type="eggNOG" id="ENOG5033DRY">
    <property type="taxonomic scope" value="Bacteria"/>
</dbReference>
<sequence length="68" mass="7368">MMFLLKLMTTKPKVKLGAMALALAFTAGLTACAPEVGSDAWCKQMKEKPSGDWTANEAADYAKHCVFK</sequence>
<gene>
    <name evidence="2" type="ordered locus">SO_0515</name>
</gene>
<dbReference type="OrthoDB" id="5609437at2"/>
<dbReference type="HOGENOM" id="CLU_204001_0_0_6"/>